<keyword evidence="3" id="KW-0028">Amino-acid biosynthesis</keyword>
<dbReference type="NCBIfam" id="TIGR01809">
    <property type="entry name" value="Shik-DH-AROM"/>
    <property type="match status" value="1"/>
</dbReference>
<evidence type="ECO:0000259" key="5">
    <source>
        <dbReference type="Pfam" id="PF01488"/>
    </source>
</evidence>
<dbReference type="NCBIfam" id="NF001311">
    <property type="entry name" value="PRK00258.1-3"/>
    <property type="match status" value="1"/>
</dbReference>
<evidence type="ECO:0000313" key="9">
    <source>
        <dbReference type="Proteomes" id="UP001183619"/>
    </source>
</evidence>
<comment type="pathway">
    <text evidence="1">Metabolic intermediate biosynthesis; chorismate biosynthesis; chorismate from D-erythrose 4-phosphate and phosphoenolpyruvate: step 4/7.</text>
</comment>
<accession>A0ABU2BEG6</accession>
<feature type="domain" description="Quinate/shikimate 5-dehydrogenase/glutamyl-tRNA reductase" evidence="5">
    <location>
        <begin position="130"/>
        <end position="202"/>
    </location>
</feature>
<keyword evidence="3" id="KW-0057">Aromatic amino acid biosynthesis</keyword>
<dbReference type="RefSeq" id="WP_277105586.1">
    <property type="nucleotide sequence ID" value="NZ_BAAAJS010000042.1"/>
</dbReference>
<dbReference type="CDD" id="cd01065">
    <property type="entry name" value="NAD_bind_Shikimate_DH"/>
    <property type="match status" value="1"/>
</dbReference>
<dbReference type="PANTHER" id="PTHR21089:SF1">
    <property type="entry name" value="BIFUNCTIONAL 3-DEHYDROQUINATE DEHYDRATASE_SHIKIMATE DEHYDROGENASE, CHLOROPLASTIC"/>
    <property type="match status" value="1"/>
</dbReference>
<dbReference type="InterPro" id="IPR022893">
    <property type="entry name" value="Shikimate_DH_fam"/>
</dbReference>
<reference evidence="8 9" key="1">
    <citation type="submission" date="2023-07" db="EMBL/GenBank/DDBJ databases">
        <title>Sequencing the genomes of 1000 actinobacteria strains.</title>
        <authorList>
            <person name="Klenk H.-P."/>
        </authorList>
    </citation>
    <scope>NUCLEOTIDE SEQUENCE [LARGE SCALE GENOMIC DNA]</scope>
    <source>
        <strain evidence="8 9">DSM 44508</strain>
    </source>
</reference>
<gene>
    <name evidence="8" type="ORF">J2S37_002312</name>
</gene>
<proteinExistence type="predicted"/>
<feature type="domain" description="SDH C-terminal" evidence="7">
    <location>
        <begin position="244"/>
        <end position="273"/>
    </location>
</feature>
<name>A0ABU2BEG6_9CORY</name>
<evidence type="ECO:0000259" key="7">
    <source>
        <dbReference type="Pfam" id="PF18317"/>
    </source>
</evidence>
<dbReference type="InterPro" id="IPR010110">
    <property type="entry name" value="Shikimate_DH_AroM-type"/>
</dbReference>
<dbReference type="EC" id="1.1.1.25" evidence="2"/>
<dbReference type="Gene3D" id="3.40.50.720">
    <property type="entry name" value="NAD(P)-binding Rossmann-like Domain"/>
    <property type="match status" value="1"/>
</dbReference>
<dbReference type="InterPro" id="IPR006151">
    <property type="entry name" value="Shikm_DH/Glu-tRNA_Rdtase"/>
</dbReference>
<dbReference type="InterPro" id="IPR013708">
    <property type="entry name" value="Shikimate_DH-bd_N"/>
</dbReference>
<dbReference type="Pfam" id="PF01488">
    <property type="entry name" value="Shikimate_DH"/>
    <property type="match status" value="1"/>
</dbReference>
<evidence type="ECO:0000256" key="3">
    <source>
        <dbReference type="ARBA" id="ARBA00023141"/>
    </source>
</evidence>
<dbReference type="SUPFAM" id="SSF51735">
    <property type="entry name" value="NAD(P)-binding Rossmann-fold domains"/>
    <property type="match status" value="1"/>
</dbReference>
<feature type="domain" description="Shikimate dehydrogenase substrate binding N-terminal" evidence="6">
    <location>
        <begin position="14"/>
        <end position="96"/>
    </location>
</feature>
<dbReference type="Pfam" id="PF08501">
    <property type="entry name" value="Shikimate_dh_N"/>
    <property type="match status" value="1"/>
</dbReference>
<comment type="catalytic activity">
    <reaction evidence="4">
        <text>shikimate + NADP(+) = 3-dehydroshikimate + NADPH + H(+)</text>
        <dbReference type="Rhea" id="RHEA:17737"/>
        <dbReference type="ChEBI" id="CHEBI:15378"/>
        <dbReference type="ChEBI" id="CHEBI:16630"/>
        <dbReference type="ChEBI" id="CHEBI:36208"/>
        <dbReference type="ChEBI" id="CHEBI:57783"/>
        <dbReference type="ChEBI" id="CHEBI:58349"/>
        <dbReference type="EC" id="1.1.1.25"/>
    </reaction>
</comment>
<protein>
    <recommendedName>
        <fullName evidence="2">shikimate dehydrogenase (NADP(+))</fullName>
        <ecNumber evidence="2">1.1.1.25</ecNumber>
    </recommendedName>
</protein>
<evidence type="ECO:0000259" key="6">
    <source>
        <dbReference type="Pfam" id="PF08501"/>
    </source>
</evidence>
<dbReference type="GO" id="GO:0004764">
    <property type="term" value="F:shikimate 3-dehydrogenase (NADP+) activity"/>
    <property type="evidence" value="ECO:0007669"/>
    <property type="project" value="UniProtKB-EC"/>
</dbReference>
<dbReference type="InterPro" id="IPR041121">
    <property type="entry name" value="SDH_C"/>
</dbReference>
<dbReference type="Pfam" id="PF18317">
    <property type="entry name" value="SDH_C"/>
    <property type="match status" value="1"/>
</dbReference>
<comment type="caution">
    <text evidence="8">The sequence shown here is derived from an EMBL/GenBank/DDBJ whole genome shotgun (WGS) entry which is preliminary data.</text>
</comment>
<evidence type="ECO:0000256" key="4">
    <source>
        <dbReference type="ARBA" id="ARBA00049442"/>
    </source>
</evidence>
<dbReference type="InterPro" id="IPR036291">
    <property type="entry name" value="NAD(P)-bd_dom_sf"/>
</dbReference>
<dbReference type="Gene3D" id="3.40.50.10860">
    <property type="entry name" value="Leucine Dehydrogenase, chain A, domain 1"/>
    <property type="match status" value="1"/>
</dbReference>
<organism evidence="8 9">
    <name type="scientific">Corynebacterium felinum</name>
    <dbReference type="NCBI Taxonomy" id="131318"/>
    <lineage>
        <taxon>Bacteria</taxon>
        <taxon>Bacillati</taxon>
        <taxon>Actinomycetota</taxon>
        <taxon>Actinomycetes</taxon>
        <taxon>Mycobacteriales</taxon>
        <taxon>Corynebacteriaceae</taxon>
        <taxon>Corynebacterium</taxon>
    </lineage>
</organism>
<evidence type="ECO:0000256" key="2">
    <source>
        <dbReference type="ARBA" id="ARBA00012962"/>
    </source>
</evidence>
<evidence type="ECO:0000313" key="8">
    <source>
        <dbReference type="EMBL" id="MDR7355774.1"/>
    </source>
</evidence>
<sequence length="282" mass="29812">MAGSSRAGVFRAAVLGKPITHSRSPVLHNAGYKALGLDNWVYSAIECDDVQLPSVVENAGAEFVGFSVTMPGKFAALAFASSVTQRAQLIGSANTLVRDGDGWLADNTDCDGVVGALDELIDADITPEDYALIIGAGGTARPALWALVHKGVRRVVIVNRSDRRAEFSSLVDALGIEVQWVDFSADLAALAEKAVVVVSTVPSAGIADYVDALARTRVLDVIYDPWPTVLVCTAQARGYQAVGGHVMLAHQAYGQFKLFTSHEAPREAMWQALCADLGIDAG</sequence>
<dbReference type="InterPro" id="IPR046346">
    <property type="entry name" value="Aminoacid_DH-like_N_sf"/>
</dbReference>
<dbReference type="EMBL" id="JAVDYF010000001">
    <property type="protein sequence ID" value="MDR7355774.1"/>
    <property type="molecule type" value="Genomic_DNA"/>
</dbReference>
<dbReference type="PANTHER" id="PTHR21089">
    <property type="entry name" value="SHIKIMATE DEHYDROGENASE"/>
    <property type="match status" value="1"/>
</dbReference>
<keyword evidence="8" id="KW-0560">Oxidoreductase</keyword>
<evidence type="ECO:0000256" key="1">
    <source>
        <dbReference type="ARBA" id="ARBA00004871"/>
    </source>
</evidence>
<dbReference type="Proteomes" id="UP001183619">
    <property type="component" value="Unassembled WGS sequence"/>
</dbReference>
<keyword evidence="9" id="KW-1185">Reference proteome</keyword>
<dbReference type="SUPFAM" id="SSF53223">
    <property type="entry name" value="Aminoacid dehydrogenase-like, N-terminal domain"/>
    <property type="match status" value="1"/>
</dbReference>